<dbReference type="Gene3D" id="3.90.1570.30">
    <property type="match status" value="1"/>
</dbReference>
<geneLocation type="plasmid" evidence="3 4">
    <name>VS116_lp28-3</name>
</geneLocation>
<sequence>MSNKDQTVNINFVKKLKNVSVKIQTHKDSITNEAETKQFFINPFLDAMGYCHTDPSFVRVEVATGFVKKDETKADYVLCAKDKKPTILLEAKRYKENLENHFDQLLKYFYNLRSKYKIAFAILTNGIEYRFYTDLDKDNLLDKEPFLIVNLEKLTSKDFEYLEKFTKNSLNIEEARSFALEKKYTDKLLAYLKKEIKNISDDLLNFIKTKIDFNKTHSDEICKNIIKNIFNMLNEKSDMLVNNKKNNKEFIRDGRNSNNIKTENLKRFERLSSGMKLIYQKLERFIFDLSPNEIEKVETKWYTVFRVYNRCFADFSFKVNKINITVTPSQVTLKEDFTRDVSNIGKLGNGDIQIFCTENSKIEEIKDLIKQSYNNIVSKYRKMH</sequence>
<feature type="domain" description="Type I restriction enzyme R protein N-terminal" evidence="1">
    <location>
        <begin position="33"/>
        <end position="133"/>
    </location>
</feature>
<protein>
    <submittedName>
        <fullName evidence="3">Type I restriction enzyme r protein (Hsdr_n)</fullName>
    </submittedName>
</protein>
<gene>
    <name evidence="3" type="ORF">BVAVS116_H0100</name>
</gene>
<dbReference type="GO" id="GO:0003677">
    <property type="term" value="F:DNA binding"/>
    <property type="evidence" value="ECO:0007669"/>
    <property type="project" value="UniProtKB-KW"/>
</dbReference>
<keyword evidence="4" id="KW-1185">Reference proteome</keyword>
<evidence type="ECO:0000259" key="2">
    <source>
        <dbReference type="Pfam" id="PF18899"/>
    </source>
</evidence>
<organism evidence="3 4">
    <name type="scientific">Borreliella valaisiana VS116</name>
    <dbReference type="NCBI Taxonomy" id="445987"/>
    <lineage>
        <taxon>Bacteria</taxon>
        <taxon>Pseudomonadati</taxon>
        <taxon>Spirochaetota</taxon>
        <taxon>Spirochaetia</taxon>
        <taxon>Spirochaetales</taxon>
        <taxon>Borreliaceae</taxon>
        <taxon>Borreliella</taxon>
    </lineage>
</organism>
<evidence type="ECO:0000259" key="1">
    <source>
        <dbReference type="Pfam" id="PF13588"/>
    </source>
</evidence>
<dbReference type="RefSeq" id="WP_015899312.1">
    <property type="nucleotide sequence ID" value="NC_012185.1"/>
</dbReference>
<dbReference type="GO" id="GO:0009307">
    <property type="term" value="P:DNA restriction-modification system"/>
    <property type="evidence" value="ECO:0007669"/>
    <property type="project" value="UniProtKB-KW"/>
</dbReference>
<feature type="domain" description="DUF5655" evidence="2">
    <location>
        <begin position="276"/>
        <end position="374"/>
    </location>
</feature>
<dbReference type="InterPro" id="IPR029464">
    <property type="entry name" value="HSDR_N"/>
</dbReference>
<dbReference type="OrthoDB" id="9148007at2"/>
<dbReference type="Proteomes" id="UP000006163">
    <property type="component" value="Plasmid VS116_lp28-3"/>
</dbReference>
<dbReference type="AlphaFoldDB" id="C0R915"/>
<dbReference type="Pfam" id="PF18899">
    <property type="entry name" value="DUF5655"/>
    <property type="match status" value="1"/>
</dbReference>
<evidence type="ECO:0000313" key="4">
    <source>
        <dbReference type="Proteomes" id="UP000006163"/>
    </source>
</evidence>
<dbReference type="InterPro" id="IPR043714">
    <property type="entry name" value="DUF5655"/>
</dbReference>
<reference evidence="3 4" key="1">
    <citation type="journal article" date="2012" name="J. Bacteriol.">
        <title>Whole-Genome Sequences of Borrelia bissettii, Borrelia valaisiana, and Borrelia spielmanii.</title>
        <authorList>
            <person name="Schutzer S.E."/>
            <person name="Fraser-Liggett C.M."/>
            <person name="Qiu W.G."/>
            <person name="Kraiczy P."/>
            <person name="Mongodin E.F."/>
            <person name="Dunn J.J."/>
            <person name="Luft B.J."/>
            <person name="Casjens S.R."/>
        </authorList>
    </citation>
    <scope>NUCLEOTIDE SEQUENCE [LARGE SCALE GENOMIC DNA]</scope>
    <source>
        <strain evidence="3 4">VS116</strain>
        <plasmid evidence="3">VS116_lp28-3</plasmid>
    </source>
</reference>
<accession>C0R915</accession>
<evidence type="ECO:0000313" key="3">
    <source>
        <dbReference type="EMBL" id="ACN52981.1"/>
    </source>
</evidence>
<dbReference type="GO" id="GO:0009035">
    <property type="term" value="F:type I site-specific deoxyribonuclease activity"/>
    <property type="evidence" value="ECO:0007669"/>
    <property type="project" value="UniProtKB-EC"/>
</dbReference>
<dbReference type="HOGENOM" id="CLU_699554_0_0_12"/>
<dbReference type="GO" id="GO:0005524">
    <property type="term" value="F:ATP binding"/>
    <property type="evidence" value="ECO:0007669"/>
    <property type="project" value="UniProtKB-KW"/>
</dbReference>
<dbReference type="GeneID" id="63641897"/>
<name>C0R915_BORVA</name>
<keyword evidence="3" id="KW-0614">Plasmid</keyword>
<dbReference type="EMBL" id="CP001440">
    <property type="protein sequence ID" value="ACN52981.1"/>
    <property type="molecule type" value="Genomic_DNA"/>
</dbReference>
<proteinExistence type="predicted"/>
<dbReference type="Pfam" id="PF13588">
    <property type="entry name" value="HSDR_N_2"/>
    <property type="match status" value="1"/>
</dbReference>